<dbReference type="PANTHER" id="PTHR12412:SF2">
    <property type="entry name" value="NUCLEAR CAP-BINDING PROTEIN SUBUNIT 1"/>
    <property type="match status" value="1"/>
</dbReference>
<proteinExistence type="predicted"/>
<evidence type="ECO:0000313" key="1">
    <source>
        <dbReference type="EMBL" id="KAK4807031.1"/>
    </source>
</evidence>
<reference evidence="1 2" key="1">
    <citation type="journal article" date="2023" name="J. Hered.">
        <title>Chromosome-level genome of the wood stork (Mycteria americana) provides insight into avian chromosome evolution.</title>
        <authorList>
            <person name="Flamio R. Jr."/>
            <person name="Ramstad K.M."/>
        </authorList>
    </citation>
    <scope>NUCLEOTIDE SEQUENCE [LARGE SCALE GENOMIC DNA]</scope>
    <source>
        <strain evidence="1">JAX WOST 10</strain>
    </source>
</reference>
<dbReference type="GO" id="GO:0000184">
    <property type="term" value="P:nuclear-transcribed mRNA catabolic process, nonsense-mediated decay"/>
    <property type="evidence" value="ECO:0007669"/>
    <property type="project" value="TreeGrafter"/>
</dbReference>
<organism evidence="1 2">
    <name type="scientific">Mycteria americana</name>
    <name type="common">Wood stork</name>
    <dbReference type="NCBI Taxonomy" id="33587"/>
    <lineage>
        <taxon>Eukaryota</taxon>
        <taxon>Metazoa</taxon>
        <taxon>Chordata</taxon>
        <taxon>Craniata</taxon>
        <taxon>Vertebrata</taxon>
        <taxon>Euteleostomi</taxon>
        <taxon>Archelosauria</taxon>
        <taxon>Archosauria</taxon>
        <taxon>Dinosauria</taxon>
        <taxon>Saurischia</taxon>
        <taxon>Theropoda</taxon>
        <taxon>Coelurosauria</taxon>
        <taxon>Aves</taxon>
        <taxon>Neognathae</taxon>
        <taxon>Neoaves</taxon>
        <taxon>Aequornithes</taxon>
        <taxon>Ciconiiformes</taxon>
        <taxon>Ciconiidae</taxon>
        <taxon>Mycteria</taxon>
    </lineage>
</organism>
<accession>A0AAN7RRF6</accession>
<dbReference type="SUPFAM" id="SSF48371">
    <property type="entry name" value="ARM repeat"/>
    <property type="match status" value="1"/>
</dbReference>
<dbReference type="GO" id="GO:0005634">
    <property type="term" value="C:nucleus"/>
    <property type="evidence" value="ECO:0007669"/>
    <property type="project" value="TreeGrafter"/>
</dbReference>
<dbReference type="GO" id="GO:0005846">
    <property type="term" value="C:nuclear cap binding complex"/>
    <property type="evidence" value="ECO:0007669"/>
    <property type="project" value="InterPro"/>
</dbReference>
<dbReference type="AlphaFoldDB" id="A0AAN7RRF6"/>
<evidence type="ECO:0000313" key="2">
    <source>
        <dbReference type="Proteomes" id="UP001333110"/>
    </source>
</evidence>
<comment type="caution">
    <text evidence="1">The sequence shown here is derived from an EMBL/GenBank/DDBJ whole genome shotgun (WGS) entry which is preliminary data.</text>
</comment>
<dbReference type="GO" id="GO:0000339">
    <property type="term" value="F:RNA cap binding"/>
    <property type="evidence" value="ECO:0007669"/>
    <property type="project" value="InterPro"/>
</dbReference>
<dbReference type="GO" id="GO:0003729">
    <property type="term" value="F:mRNA binding"/>
    <property type="evidence" value="ECO:0007669"/>
    <property type="project" value="TreeGrafter"/>
</dbReference>
<dbReference type="PANTHER" id="PTHR12412">
    <property type="entry name" value="CAP BINDING PROTEIN"/>
    <property type="match status" value="1"/>
</dbReference>
<dbReference type="Proteomes" id="UP001333110">
    <property type="component" value="Unassembled WGS sequence"/>
</dbReference>
<name>A0AAN7RRF6_MYCAM</name>
<protein>
    <submittedName>
        <fullName evidence="1">Uncharacterized protein</fullName>
    </submittedName>
</protein>
<dbReference type="EMBL" id="JAUNZN010000032">
    <property type="protein sequence ID" value="KAK4807031.1"/>
    <property type="molecule type" value="Genomic_DNA"/>
</dbReference>
<dbReference type="InterPro" id="IPR016024">
    <property type="entry name" value="ARM-type_fold"/>
</dbReference>
<dbReference type="Gene3D" id="1.25.40.180">
    <property type="match status" value="1"/>
</dbReference>
<sequence length="137" mass="15497">MAGRRARGGGDRESASEDARFRVPTDLTIYGQRSHRVYLRKGLATTRETPRDHPLPPAPAQKIENFLEQEPWVIKEAYISMVKNLLKLLSYSQNVIFAELFQLPSPPHIEVMYTALLIELCKLQPGSLPQVVSFSCC</sequence>
<gene>
    <name evidence="1" type="ORF">QYF61_000360</name>
</gene>
<dbReference type="GO" id="GO:0050684">
    <property type="term" value="P:regulation of mRNA processing"/>
    <property type="evidence" value="ECO:0007669"/>
    <property type="project" value="TreeGrafter"/>
</dbReference>
<keyword evidence="2" id="KW-1185">Reference proteome</keyword>
<dbReference type="InterPro" id="IPR027159">
    <property type="entry name" value="CBP80"/>
</dbReference>
<dbReference type="GO" id="GO:0006406">
    <property type="term" value="P:mRNA export from nucleus"/>
    <property type="evidence" value="ECO:0007669"/>
    <property type="project" value="InterPro"/>
</dbReference>